<comment type="caution">
    <text evidence="1">The sequence shown here is derived from an EMBL/GenBank/DDBJ whole genome shotgun (WGS) entry which is preliminary data.</text>
</comment>
<sequence length="105" mass="12261">MSITEWESDGDKFSIRGGRIRYQTEKELLITCSEVTRSLHEDDQQSIALMLAMFLNMLNLIYEGKDDLSMLGIQPQILIRDLRDVLIDRLERYERLLESGSHKKS</sequence>
<evidence type="ECO:0000313" key="2">
    <source>
        <dbReference type="Proteomes" id="UP000034107"/>
    </source>
</evidence>
<accession>A0A0G1RI81</accession>
<dbReference type="Proteomes" id="UP000034107">
    <property type="component" value="Unassembled WGS sequence"/>
</dbReference>
<organism evidence="1 2">
    <name type="scientific">Candidatus Nomurabacteria bacterium GW2011_GWA1_46_11</name>
    <dbReference type="NCBI Taxonomy" id="1618732"/>
    <lineage>
        <taxon>Bacteria</taxon>
        <taxon>Candidatus Nomuraibacteriota</taxon>
    </lineage>
</organism>
<proteinExistence type="predicted"/>
<name>A0A0G1RI81_9BACT</name>
<protein>
    <submittedName>
        <fullName evidence="1">Uncharacterized protein</fullName>
    </submittedName>
</protein>
<dbReference type="AlphaFoldDB" id="A0A0G1RI81"/>
<evidence type="ECO:0000313" key="1">
    <source>
        <dbReference type="EMBL" id="KKU20615.1"/>
    </source>
</evidence>
<reference evidence="1 2" key="1">
    <citation type="journal article" date="2015" name="Nature">
        <title>rRNA introns, odd ribosomes, and small enigmatic genomes across a large radiation of phyla.</title>
        <authorList>
            <person name="Brown C.T."/>
            <person name="Hug L.A."/>
            <person name="Thomas B.C."/>
            <person name="Sharon I."/>
            <person name="Castelle C.J."/>
            <person name="Singh A."/>
            <person name="Wilkins M.J."/>
            <person name="Williams K.H."/>
            <person name="Banfield J.F."/>
        </authorList>
    </citation>
    <scope>NUCLEOTIDE SEQUENCE [LARGE SCALE GENOMIC DNA]</scope>
</reference>
<gene>
    <name evidence="1" type="ORF">UX31_C0034G0005</name>
</gene>
<dbReference type="EMBL" id="LCLS01000034">
    <property type="protein sequence ID" value="KKU20615.1"/>
    <property type="molecule type" value="Genomic_DNA"/>
</dbReference>